<comment type="subunit">
    <text evidence="13">Interacts with the Sec translocase complex via SecD. Specifically interacts with transmembrane segments of nascent integral membrane proteins during membrane integration.</text>
</comment>
<dbReference type="PRINTS" id="PR01900">
    <property type="entry name" value="YIDCPROTEIN"/>
</dbReference>
<reference evidence="16 17" key="1">
    <citation type="submission" date="2024-06" db="EMBL/GenBank/DDBJ databases">
        <title>Genomic Encyclopedia of Type Strains, Phase IV (KMG-IV): sequencing the most valuable type-strain genomes for metagenomic binning, comparative biology and taxonomic classification.</title>
        <authorList>
            <person name="Goeker M."/>
        </authorList>
    </citation>
    <scope>NUCLEOTIDE SEQUENCE [LARGE SCALE GENOMIC DNA]</scope>
    <source>
        <strain evidence="16 17">DSM 17809</strain>
    </source>
</reference>
<dbReference type="RefSeq" id="WP_354297579.1">
    <property type="nucleotide sequence ID" value="NZ_JBEPLU010000001.1"/>
</dbReference>
<evidence type="ECO:0000256" key="8">
    <source>
        <dbReference type="ARBA" id="ARBA00022989"/>
    </source>
</evidence>
<feature type="transmembrane region" description="Helical" evidence="13">
    <location>
        <begin position="370"/>
        <end position="389"/>
    </location>
</feature>
<dbReference type="NCBIfam" id="TIGR03593">
    <property type="entry name" value="yidC_nterm"/>
    <property type="match status" value="1"/>
</dbReference>
<keyword evidence="9 13" id="KW-0472">Membrane</keyword>
<accession>A0ABV2EJ18</accession>
<dbReference type="Proteomes" id="UP001549110">
    <property type="component" value="Unassembled WGS sequence"/>
</dbReference>
<evidence type="ECO:0000256" key="12">
    <source>
        <dbReference type="ARBA" id="ARBA00033342"/>
    </source>
</evidence>
<keyword evidence="10 13" id="KW-0143">Chaperone</keyword>
<protein>
    <recommendedName>
        <fullName evidence="3 13">Membrane protein insertase YidC</fullName>
    </recommendedName>
    <alternativeName>
        <fullName evidence="12 13">Foldase YidC</fullName>
    </alternativeName>
    <alternativeName>
        <fullName evidence="11 13">Membrane integrase YidC</fullName>
    </alternativeName>
    <alternativeName>
        <fullName evidence="13">Membrane protein YidC</fullName>
    </alternativeName>
</protein>
<dbReference type="PANTHER" id="PTHR12428">
    <property type="entry name" value="OXA1"/>
    <property type="match status" value="1"/>
</dbReference>
<comment type="caution">
    <text evidence="16">The sequence shown here is derived from an EMBL/GenBank/DDBJ whole genome shotgun (WGS) entry which is preliminary data.</text>
</comment>
<evidence type="ECO:0000256" key="4">
    <source>
        <dbReference type="ARBA" id="ARBA00022448"/>
    </source>
</evidence>
<proteinExistence type="inferred from homology"/>
<keyword evidence="7 13" id="KW-0653">Protein transport</keyword>
<evidence type="ECO:0000256" key="1">
    <source>
        <dbReference type="ARBA" id="ARBA00004429"/>
    </source>
</evidence>
<comment type="function">
    <text evidence="13">Required for the insertion and/or proper folding and/or complex formation of integral membrane proteins into the membrane. Involved in integration of membrane proteins that insert both dependently and independently of the Sec translocase complex, as well as at least some lipoproteins. Aids folding of multispanning membrane proteins.</text>
</comment>
<evidence type="ECO:0000256" key="10">
    <source>
        <dbReference type="ARBA" id="ARBA00023186"/>
    </source>
</evidence>
<feature type="transmembrane region" description="Helical" evidence="13">
    <location>
        <begin position="507"/>
        <end position="527"/>
    </location>
</feature>
<dbReference type="InterPro" id="IPR038221">
    <property type="entry name" value="YidC_periplasmic_sf"/>
</dbReference>
<evidence type="ECO:0000313" key="16">
    <source>
        <dbReference type="EMBL" id="MET3527035.1"/>
    </source>
</evidence>
<dbReference type="InterPro" id="IPR028055">
    <property type="entry name" value="YidC/Oxa/ALB_C"/>
</dbReference>
<dbReference type="EMBL" id="JBEPLU010000001">
    <property type="protein sequence ID" value="MET3527035.1"/>
    <property type="molecule type" value="Genomic_DNA"/>
</dbReference>
<dbReference type="InterPro" id="IPR019998">
    <property type="entry name" value="Membr_insert_YidC"/>
</dbReference>
<feature type="transmembrane region" description="Helical" evidence="13">
    <location>
        <begin position="433"/>
        <end position="453"/>
    </location>
</feature>
<dbReference type="InterPro" id="IPR001708">
    <property type="entry name" value="YidC/ALB3/OXA1/COX18"/>
</dbReference>
<evidence type="ECO:0000256" key="11">
    <source>
        <dbReference type="ARBA" id="ARBA00033245"/>
    </source>
</evidence>
<dbReference type="Pfam" id="PF14849">
    <property type="entry name" value="YidC_periplas"/>
    <property type="match status" value="1"/>
</dbReference>
<feature type="transmembrane region" description="Helical" evidence="13">
    <location>
        <begin position="9"/>
        <end position="26"/>
    </location>
</feature>
<dbReference type="PANTHER" id="PTHR12428:SF65">
    <property type="entry name" value="CYTOCHROME C OXIDASE ASSEMBLY PROTEIN COX18, MITOCHONDRIAL"/>
    <property type="match status" value="1"/>
</dbReference>
<keyword evidence="17" id="KW-1185">Reference proteome</keyword>
<evidence type="ECO:0000256" key="9">
    <source>
        <dbReference type="ARBA" id="ARBA00023136"/>
    </source>
</evidence>
<keyword evidence="6 13" id="KW-0812">Transmembrane</keyword>
<organism evidence="16 17">
    <name type="scientific">Phenylobacterium koreense</name>
    <dbReference type="NCBI Taxonomy" id="266125"/>
    <lineage>
        <taxon>Bacteria</taxon>
        <taxon>Pseudomonadati</taxon>
        <taxon>Pseudomonadota</taxon>
        <taxon>Alphaproteobacteria</taxon>
        <taxon>Caulobacterales</taxon>
        <taxon>Caulobacteraceae</taxon>
        <taxon>Phenylobacterium</taxon>
    </lineage>
</organism>
<feature type="transmembrane region" description="Helical" evidence="13">
    <location>
        <begin position="539"/>
        <end position="564"/>
    </location>
</feature>
<evidence type="ECO:0000256" key="2">
    <source>
        <dbReference type="ARBA" id="ARBA00010527"/>
    </source>
</evidence>
<feature type="domain" description="Membrane insertase YidC/Oxa/ALB C-terminal" evidence="14">
    <location>
        <begin position="370"/>
        <end position="578"/>
    </location>
</feature>
<comment type="subcellular location">
    <subcellularLocation>
        <location evidence="1">Cell inner membrane</location>
        <topology evidence="1">Multi-pass membrane protein</topology>
    </subcellularLocation>
    <subcellularLocation>
        <location evidence="13">Cell membrane</location>
        <topology evidence="13">Multi-pass membrane protein</topology>
    </subcellularLocation>
</comment>
<keyword evidence="4 13" id="KW-0813">Transport</keyword>
<dbReference type="CDD" id="cd19961">
    <property type="entry name" value="EcYidC-like_peri"/>
    <property type="match status" value="1"/>
</dbReference>
<gene>
    <name evidence="13" type="primary">yidC</name>
    <name evidence="16" type="ORF">ABID41_002130</name>
</gene>
<evidence type="ECO:0000256" key="6">
    <source>
        <dbReference type="ARBA" id="ARBA00022692"/>
    </source>
</evidence>
<dbReference type="CDD" id="cd20070">
    <property type="entry name" value="5TM_YidC_Alb3"/>
    <property type="match status" value="1"/>
</dbReference>
<keyword evidence="5 13" id="KW-1003">Cell membrane</keyword>
<dbReference type="Gene3D" id="2.70.98.90">
    <property type="match status" value="1"/>
</dbReference>
<evidence type="ECO:0000256" key="3">
    <source>
        <dbReference type="ARBA" id="ARBA00015325"/>
    </source>
</evidence>
<dbReference type="Pfam" id="PF02096">
    <property type="entry name" value="60KD_IMP"/>
    <property type="match status" value="1"/>
</dbReference>
<comment type="similarity">
    <text evidence="2 13">Belongs to the OXA1/ALB3/YidC family. Type 1 subfamily.</text>
</comment>
<dbReference type="NCBIfam" id="NF002353">
    <property type="entry name" value="PRK01318.1-4"/>
    <property type="match status" value="1"/>
</dbReference>
<evidence type="ECO:0000256" key="7">
    <source>
        <dbReference type="ARBA" id="ARBA00022927"/>
    </source>
</evidence>
<dbReference type="HAMAP" id="MF_01810">
    <property type="entry name" value="YidC_type1"/>
    <property type="match status" value="1"/>
</dbReference>
<sequence length="601" mass="66413">MQDNNSRNTIIFVVSAVLILIVYQFLVLEPASKKRNAELARQKAAAAEAQGAAPKGAVAPGSRPGTVVISRQEAAAASARAPISTPSLSGSISLRGARIDDLFLKNYRTTVDRNSPPVELLRPEGAQYAYFAEMGWTGANLSGLPNADTVWQVVEGSTLAPGKPLVLRAANGQGLTFTRKIEVDERYMFTVTDTVANLGAASVTLAPYASVQRQGIPGDLGRNQIVHEGAIGWLDGELRQVKYSKWRKEGGPSLTSVGGWTGITDKYWLAALIPGQKEQIQTQYRVTRSGSTDIFEANYVGPARVIPAGRQITETTRLFAGAKTAPLLKEYQDKLGVPHLDMAVDWGNFWFITRPMFAFLDFIFRQVGNFGIAILLLTVAVKLIFFPLANKSYESLTKMKKIQPQVEALRAKFKEDPAKQQQEMMALYQREKINPLTGCLPMLVQIPVFYGLYKVLTVTIEMRHAPFFGWIQDLSSKDPLTIWNLFGLLPYNPATVPVIGSILNSDLLHLGPLALLYGVTMFLSTAMNPPQPDPVQQKIFQFMPVIFTFIMAPFAVGLLIYWSWSNILTILQQYVIMRRFKVDNPIDQIIAKLTGKAKEVG</sequence>
<dbReference type="InterPro" id="IPR028053">
    <property type="entry name" value="Membr_insert_YidC_N"/>
</dbReference>
<evidence type="ECO:0000259" key="14">
    <source>
        <dbReference type="Pfam" id="PF02096"/>
    </source>
</evidence>
<keyword evidence="8 13" id="KW-1133">Transmembrane helix</keyword>
<evidence type="ECO:0000256" key="13">
    <source>
        <dbReference type="HAMAP-Rule" id="MF_01810"/>
    </source>
</evidence>
<dbReference type="NCBIfam" id="TIGR03592">
    <property type="entry name" value="yidC_oxa1_cterm"/>
    <property type="match status" value="1"/>
</dbReference>
<dbReference type="InterPro" id="IPR047196">
    <property type="entry name" value="YidC_ALB_C"/>
</dbReference>
<dbReference type="PRINTS" id="PR00701">
    <property type="entry name" value="60KDINNERMP"/>
</dbReference>
<name>A0ABV2EJ18_9CAUL</name>
<evidence type="ECO:0000259" key="15">
    <source>
        <dbReference type="Pfam" id="PF14849"/>
    </source>
</evidence>
<evidence type="ECO:0000256" key="5">
    <source>
        <dbReference type="ARBA" id="ARBA00022475"/>
    </source>
</evidence>
<evidence type="ECO:0000313" key="17">
    <source>
        <dbReference type="Proteomes" id="UP001549110"/>
    </source>
</evidence>
<feature type="domain" description="Membrane insertase YidC N-terminal" evidence="15">
    <location>
        <begin position="81"/>
        <end position="358"/>
    </location>
</feature>